<dbReference type="Gene3D" id="3.50.50.60">
    <property type="entry name" value="FAD/NAD(P)-binding domain"/>
    <property type="match status" value="1"/>
</dbReference>
<protein>
    <submittedName>
        <fullName evidence="6">FAD-dependent monooxygenase</fullName>
    </submittedName>
</protein>
<comment type="caution">
    <text evidence="6">The sequence shown here is derived from an EMBL/GenBank/DDBJ whole genome shotgun (WGS) entry which is preliminary data.</text>
</comment>
<dbReference type="InterPro" id="IPR002938">
    <property type="entry name" value="FAD-bd"/>
</dbReference>
<proteinExistence type="predicted"/>
<evidence type="ECO:0000313" key="7">
    <source>
        <dbReference type="Proteomes" id="UP001501447"/>
    </source>
</evidence>
<feature type="compositionally biased region" description="Basic and acidic residues" evidence="4">
    <location>
        <begin position="493"/>
        <end position="507"/>
    </location>
</feature>
<comment type="cofactor">
    <cofactor evidence="1">
        <name>FAD</name>
        <dbReference type="ChEBI" id="CHEBI:57692"/>
    </cofactor>
</comment>
<evidence type="ECO:0000256" key="2">
    <source>
        <dbReference type="ARBA" id="ARBA00022630"/>
    </source>
</evidence>
<dbReference type="PANTHER" id="PTHR43004:SF19">
    <property type="entry name" value="BINDING MONOOXYGENASE, PUTATIVE (JCVI)-RELATED"/>
    <property type="match status" value="1"/>
</dbReference>
<name>A0ABN3QXG4_9ACTN</name>
<evidence type="ECO:0000256" key="1">
    <source>
        <dbReference type="ARBA" id="ARBA00001974"/>
    </source>
</evidence>
<dbReference type="GO" id="GO:0004497">
    <property type="term" value="F:monooxygenase activity"/>
    <property type="evidence" value="ECO:0007669"/>
    <property type="project" value="UniProtKB-KW"/>
</dbReference>
<evidence type="ECO:0000256" key="4">
    <source>
        <dbReference type="SAM" id="MobiDB-lite"/>
    </source>
</evidence>
<dbReference type="PRINTS" id="PR00420">
    <property type="entry name" value="RNGMNOXGNASE"/>
</dbReference>
<dbReference type="InterPro" id="IPR050641">
    <property type="entry name" value="RIFMO-like"/>
</dbReference>
<organism evidence="6 7">
    <name type="scientific">Streptomyces axinellae</name>
    <dbReference type="NCBI Taxonomy" id="552788"/>
    <lineage>
        <taxon>Bacteria</taxon>
        <taxon>Bacillati</taxon>
        <taxon>Actinomycetota</taxon>
        <taxon>Actinomycetes</taxon>
        <taxon>Kitasatosporales</taxon>
        <taxon>Streptomycetaceae</taxon>
        <taxon>Streptomyces</taxon>
    </lineage>
</organism>
<keyword evidence="6" id="KW-0560">Oxidoreductase</keyword>
<dbReference type="Gene3D" id="3.30.70.2450">
    <property type="match status" value="1"/>
</dbReference>
<dbReference type="Proteomes" id="UP001501447">
    <property type="component" value="Unassembled WGS sequence"/>
</dbReference>
<dbReference type="Pfam" id="PF21274">
    <property type="entry name" value="Rng_hyd_C"/>
    <property type="match status" value="1"/>
</dbReference>
<keyword evidence="3" id="KW-0274">FAD</keyword>
<dbReference type="SUPFAM" id="SSF51905">
    <property type="entry name" value="FAD/NAD(P)-binding domain"/>
    <property type="match status" value="1"/>
</dbReference>
<keyword evidence="6" id="KW-0503">Monooxygenase</keyword>
<feature type="region of interest" description="Disordered" evidence="4">
    <location>
        <begin position="484"/>
        <end position="507"/>
    </location>
</feature>
<keyword evidence="7" id="KW-1185">Reference proteome</keyword>
<dbReference type="Pfam" id="PF01494">
    <property type="entry name" value="FAD_binding_3"/>
    <property type="match status" value="1"/>
</dbReference>
<dbReference type="RefSeq" id="WP_344570449.1">
    <property type="nucleotide sequence ID" value="NZ_BAAARJ010000029.1"/>
</dbReference>
<evidence type="ECO:0000259" key="5">
    <source>
        <dbReference type="Pfam" id="PF01494"/>
    </source>
</evidence>
<gene>
    <name evidence="6" type="ORF">GCM10009863_62650</name>
</gene>
<evidence type="ECO:0000256" key="3">
    <source>
        <dbReference type="ARBA" id="ARBA00022827"/>
    </source>
</evidence>
<evidence type="ECO:0000313" key="6">
    <source>
        <dbReference type="EMBL" id="GAA2637419.1"/>
    </source>
</evidence>
<dbReference type="PANTHER" id="PTHR43004">
    <property type="entry name" value="TRK SYSTEM POTASSIUM UPTAKE PROTEIN"/>
    <property type="match status" value="1"/>
</dbReference>
<feature type="domain" description="FAD-binding" evidence="5">
    <location>
        <begin position="3"/>
        <end position="334"/>
    </location>
</feature>
<accession>A0ABN3QXG4</accession>
<keyword evidence="2" id="KW-0285">Flavoprotein</keyword>
<reference evidence="6 7" key="1">
    <citation type="journal article" date="2019" name="Int. J. Syst. Evol. Microbiol.">
        <title>The Global Catalogue of Microorganisms (GCM) 10K type strain sequencing project: providing services to taxonomists for standard genome sequencing and annotation.</title>
        <authorList>
            <consortium name="The Broad Institute Genomics Platform"/>
            <consortium name="The Broad Institute Genome Sequencing Center for Infectious Disease"/>
            <person name="Wu L."/>
            <person name="Ma J."/>
        </authorList>
    </citation>
    <scope>NUCLEOTIDE SEQUENCE [LARGE SCALE GENOMIC DNA]</scope>
    <source>
        <strain evidence="6 7">JCM 16373</strain>
    </source>
</reference>
<sequence length="507" mass="54353">MNTQVAIAGAGPAGLMLACELRTAGVPTVVFDPLPEPRRTAPGVAINPTVVELLGQRGVMEALRADGMEFRQAFFAHLALDPGKLPEERAYNFAVPQQQVERRLEEHAAKLGADIRRGYRITDLEQDEEGVTLTVAGPDGARHTERCGYLAGCDGAGSTVRELLDVGFTGQDSPFYGIIADLDMTEELFPHLGARQYDEGLFTVTPTGPTTLRVLTGELGRTPPDPEAEPSPAELRERARHITGADLALESPHWLGRWFHVTRLADRYRVGRVFLVGEAAHVHFPLGGQALSTTVEDAVNLGWKLAAAVHGRAPEGLLDTYHAERHPVGARACRTTLAQTALMHPMDRIAPVRELLAELIGYDDVNAHLVRLAGALDVTYPAGSEEGGTAHPLTGRRPGDVPLETSEGARGLAELLRPGRGVVVDLSGGLLGLRGTEGWRGRVDVVMAEPSAHIAATGLLLRPDGRVAWATDDSDDEGLRAALERWFGQPADPARDAGRSKGGEGRV</sequence>
<dbReference type="InterPro" id="IPR036188">
    <property type="entry name" value="FAD/NAD-bd_sf"/>
</dbReference>
<dbReference type="EMBL" id="BAAARJ010000029">
    <property type="protein sequence ID" value="GAA2637419.1"/>
    <property type="molecule type" value="Genomic_DNA"/>
</dbReference>
<dbReference type="Gene3D" id="3.40.30.120">
    <property type="match status" value="1"/>
</dbReference>